<evidence type="ECO:0000313" key="1">
    <source>
        <dbReference type="EMBL" id="MYM65854.1"/>
    </source>
</evidence>
<dbReference type="EMBL" id="WWCK01000001">
    <property type="protein sequence ID" value="MYM65854.1"/>
    <property type="molecule type" value="Genomic_DNA"/>
</dbReference>
<protein>
    <recommendedName>
        <fullName evidence="3">AbrB/MazE/SpoVT family DNA-binding domain-containing protein</fullName>
    </recommendedName>
</protein>
<sequence length="87" mass="9456">MGKTITLKVQQLNGQFVVCIPEDIAAQKKLAAGQLIKLKILRTAEEIALAEAAANAPTLEQMLADYDPDKFGGEVMAYPLEGREIIK</sequence>
<reference evidence="1 2" key="1">
    <citation type="submission" date="2019-12" db="EMBL/GenBank/DDBJ databases">
        <title>Novel species isolated from a subtropical stream in China.</title>
        <authorList>
            <person name="Lu H."/>
        </authorList>
    </citation>
    <scope>NUCLEOTIDE SEQUENCE [LARGE SCALE GENOMIC DNA]</scope>
    <source>
        <strain evidence="1 2">FT55W</strain>
    </source>
</reference>
<dbReference type="RefSeq" id="WP_161012427.1">
    <property type="nucleotide sequence ID" value="NZ_WWCK01000001.1"/>
</dbReference>
<dbReference type="AlphaFoldDB" id="A0A7X4GMP4"/>
<accession>A0A7X4GMP4</accession>
<organism evidence="1 2">
    <name type="scientific">Duganella rivi</name>
    <dbReference type="NCBI Taxonomy" id="2666083"/>
    <lineage>
        <taxon>Bacteria</taxon>
        <taxon>Pseudomonadati</taxon>
        <taxon>Pseudomonadota</taxon>
        <taxon>Betaproteobacteria</taxon>
        <taxon>Burkholderiales</taxon>
        <taxon>Oxalobacteraceae</taxon>
        <taxon>Telluria group</taxon>
        <taxon>Duganella</taxon>
    </lineage>
</organism>
<gene>
    <name evidence="1" type="ORF">GTP45_03260</name>
</gene>
<evidence type="ECO:0008006" key="3">
    <source>
        <dbReference type="Google" id="ProtNLM"/>
    </source>
</evidence>
<comment type="caution">
    <text evidence="1">The sequence shown here is derived from an EMBL/GenBank/DDBJ whole genome shotgun (WGS) entry which is preliminary data.</text>
</comment>
<name>A0A7X4GMP4_9BURK</name>
<evidence type="ECO:0000313" key="2">
    <source>
        <dbReference type="Proteomes" id="UP000450012"/>
    </source>
</evidence>
<keyword evidence="2" id="KW-1185">Reference proteome</keyword>
<dbReference type="Gene3D" id="2.10.260.10">
    <property type="match status" value="1"/>
</dbReference>
<dbReference type="Proteomes" id="UP000450012">
    <property type="component" value="Unassembled WGS sequence"/>
</dbReference>
<proteinExistence type="predicted"/>